<feature type="domain" description="MDMPI C-terminal" evidence="1">
    <location>
        <begin position="156"/>
        <end position="245"/>
    </location>
</feature>
<dbReference type="AlphaFoldDB" id="A0A7W7HYS8"/>
<dbReference type="InterPro" id="IPR024344">
    <property type="entry name" value="MDMPI_metal-binding"/>
</dbReference>
<dbReference type="Pfam" id="PF11716">
    <property type="entry name" value="MDMPI_N"/>
    <property type="match status" value="1"/>
</dbReference>
<dbReference type="InterPro" id="IPR034660">
    <property type="entry name" value="DinB/YfiT-like"/>
</dbReference>
<sequence length="257" mass="27841">MQKTLDFTDLLSLLDERSAAMRAAVASAPDLDVPVPTCPEWTLFDLAQHLGRGRRKWAAIVAAGPADAPSAESAARGAEAAPREREALLAWLDASVRELADALREAGPDRGCWTWWDRSVSPQTAGAVARHQVQELAVHTYDVQVALGAPLPLPDEVALDGVEDFLLTCCAGDYHWPYEPATIDYHATEGHTWRVELAADGVRCTRLATATSAADVSVEGTASELVLLFYGRVPVESLKMEGDRRPFDLVVAWDPDA</sequence>
<evidence type="ECO:0000259" key="2">
    <source>
        <dbReference type="Pfam" id="PF11716"/>
    </source>
</evidence>
<reference evidence="3 4" key="1">
    <citation type="submission" date="2020-08" db="EMBL/GenBank/DDBJ databases">
        <title>Sequencing the genomes of 1000 actinobacteria strains.</title>
        <authorList>
            <person name="Klenk H.-P."/>
        </authorList>
    </citation>
    <scope>NUCLEOTIDE SEQUENCE [LARGE SCALE GENOMIC DNA]</scope>
    <source>
        <strain evidence="3 4">DSM 43149</strain>
    </source>
</reference>
<dbReference type="Proteomes" id="UP000578112">
    <property type="component" value="Unassembled WGS sequence"/>
</dbReference>
<dbReference type="InterPro" id="IPR017517">
    <property type="entry name" value="Maleyloyr_isom"/>
</dbReference>
<dbReference type="SUPFAM" id="SSF109854">
    <property type="entry name" value="DinB/YfiT-like putative metalloenzymes"/>
    <property type="match status" value="1"/>
</dbReference>
<evidence type="ECO:0000313" key="4">
    <source>
        <dbReference type="Proteomes" id="UP000578112"/>
    </source>
</evidence>
<comment type="caution">
    <text evidence="3">The sequence shown here is derived from an EMBL/GenBank/DDBJ whole genome shotgun (WGS) entry which is preliminary data.</text>
</comment>
<dbReference type="PANTHER" id="PTHR40758:SF1">
    <property type="entry name" value="CONSERVED PROTEIN"/>
    <property type="match status" value="1"/>
</dbReference>
<dbReference type="GO" id="GO:0005886">
    <property type="term" value="C:plasma membrane"/>
    <property type="evidence" value="ECO:0007669"/>
    <property type="project" value="TreeGrafter"/>
</dbReference>
<feature type="domain" description="Mycothiol-dependent maleylpyruvate isomerase metal-binding" evidence="2">
    <location>
        <begin position="14"/>
        <end position="144"/>
    </location>
</feature>
<dbReference type="RefSeq" id="WP_184994620.1">
    <property type="nucleotide sequence ID" value="NZ_BOMK01000010.1"/>
</dbReference>
<dbReference type="EMBL" id="JACHNH010000001">
    <property type="protein sequence ID" value="MBB4763287.1"/>
    <property type="molecule type" value="Genomic_DNA"/>
</dbReference>
<keyword evidence="4" id="KW-1185">Reference proteome</keyword>
<dbReference type="PANTHER" id="PTHR40758">
    <property type="entry name" value="CONSERVED PROTEIN"/>
    <property type="match status" value="1"/>
</dbReference>
<protein>
    <submittedName>
        <fullName evidence="3">Uncharacterized protein (TIGR03083 family)</fullName>
    </submittedName>
</protein>
<dbReference type="GO" id="GO:0046872">
    <property type="term" value="F:metal ion binding"/>
    <property type="evidence" value="ECO:0007669"/>
    <property type="project" value="InterPro"/>
</dbReference>
<name>A0A7W7HYS8_9ACTN</name>
<dbReference type="Pfam" id="PF07398">
    <property type="entry name" value="MDMPI_C"/>
    <property type="match status" value="1"/>
</dbReference>
<evidence type="ECO:0000313" key="3">
    <source>
        <dbReference type="EMBL" id="MBB4763287.1"/>
    </source>
</evidence>
<accession>A0A7W7HYS8</accession>
<gene>
    <name evidence="3" type="ORF">BJ971_003843</name>
</gene>
<dbReference type="InterPro" id="IPR010872">
    <property type="entry name" value="MDMPI_C-term_domain"/>
</dbReference>
<evidence type="ECO:0000259" key="1">
    <source>
        <dbReference type="Pfam" id="PF07398"/>
    </source>
</evidence>
<dbReference type="NCBIfam" id="TIGR03083">
    <property type="entry name" value="maleylpyruvate isomerase family mycothiol-dependent enzyme"/>
    <property type="match status" value="1"/>
</dbReference>
<proteinExistence type="predicted"/>
<organism evidence="3 4">
    <name type="scientific">Actinoplanes digitatis</name>
    <dbReference type="NCBI Taxonomy" id="1868"/>
    <lineage>
        <taxon>Bacteria</taxon>
        <taxon>Bacillati</taxon>
        <taxon>Actinomycetota</taxon>
        <taxon>Actinomycetes</taxon>
        <taxon>Micromonosporales</taxon>
        <taxon>Micromonosporaceae</taxon>
        <taxon>Actinoplanes</taxon>
    </lineage>
</organism>
<dbReference type="Gene3D" id="1.20.120.450">
    <property type="entry name" value="dinb family like domain"/>
    <property type="match status" value="1"/>
</dbReference>